<reference evidence="2 3" key="1">
    <citation type="submission" date="2014-09" db="EMBL/GenBank/DDBJ databases">
        <title>Butyrate-producing bacteria isolated from human gut.</title>
        <authorList>
            <person name="Zhang Q."/>
            <person name="Zhao L."/>
        </authorList>
    </citation>
    <scope>NUCLEOTIDE SEQUENCE [LARGE SCALE GENOMIC DNA]</scope>
    <source>
        <strain evidence="2 3">R22</strain>
    </source>
</reference>
<dbReference type="AlphaFoldDB" id="A0A2U2EKU5"/>
<dbReference type="RefSeq" id="WP_109256925.1">
    <property type="nucleotide sequence ID" value="NZ_JRFS01000001.1"/>
</dbReference>
<gene>
    <name evidence="2" type="ORF">LD38_00255</name>
</gene>
<evidence type="ECO:0000313" key="2">
    <source>
        <dbReference type="EMBL" id="PWE85087.1"/>
    </source>
</evidence>
<dbReference type="InterPro" id="IPR036249">
    <property type="entry name" value="Thioredoxin-like_sf"/>
</dbReference>
<dbReference type="EMBL" id="JRFS01000001">
    <property type="protein sequence ID" value="PWE85087.1"/>
    <property type="molecule type" value="Genomic_DNA"/>
</dbReference>
<sequence length="92" mass="10786">MRKIVICGAKWCTPCKHVLNTLRVQVEQERPGTTEYIDLQEEPQAIDKYKVYKIPMVILEEDGKPLRSYVGTYPNHLEIVKWLKGELNDRDL</sequence>
<organism evidence="2 3">
    <name type="scientific">Agathobacter rectalis</name>
    <dbReference type="NCBI Taxonomy" id="39491"/>
    <lineage>
        <taxon>Bacteria</taxon>
        <taxon>Bacillati</taxon>
        <taxon>Bacillota</taxon>
        <taxon>Clostridia</taxon>
        <taxon>Lachnospirales</taxon>
        <taxon>Lachnospiraceae</taxon>
        <taxon>Agathobacter</taxon>
    </lineage>
</organism>
<evidence type="ECO:0000313" key="3">
    <source>
        <dbReference type="Proteomes" id="UP000245905"/>
    </source>
</evidence>
<dbReference type="Gene3D" id="3.40.30.10">
    <property type="entry name" value="Glutaredoxin"/>
    <property type="match status" value="1"/>
</dbReference>
<evidence type="ECO:0000259" key="1">
    <source>
        <dbReference type="Pfam" id="PF00085"/>
    </source>
</evidence>
<feature type="domain" description="Thioredoxin" evidence="1">
    <location>
        <begin position="4"/>
        <end position="82"/>
    </location>
</feature>
<dbReference type="Proteomes" id="UP000245905">
    <property type="component" value="Unassembled WGS sequence"/>
</dbReference>
<dbReference type="SUPFAM" id="SSF52833">
    <property type="entry name" value="Thioredoxin-like"/>
    <property type="match status" value="1"/>
</dbReference>
<dbReference type="CDD" id="cd02947">
    <property type="entry name" value="TRX_family"/>
    <property type="match status" value="1"/>
</dbReference>
<proteinExistence type="predicted"/>
<dbReference type="Pfam" id="PF00085">
    <property type="entry name" value="Thioredoxin"/>
    <property type="match status" value="1"/>
</dbReference>
<protein>
    <recommendedName>
        <fullName evidence="1">Thioredoxin domain-containing protein</fullName>
    </recommendedName>
</protein>
<name>A0A2U2EKU5_9FIRM</name>
<comment type="caution">
    <text evidence="2">The sequence shown here is derived from an EMBL/GenBank/DDBJ whole genome shotgun (WGS) entry which is preliminary data.</text>
</comment>
<accession>A0A2U2EKU5</accession>
<dbReference type="InterPro" id="IPR013766">
    <property type="entry name" value="Thioredoxin_domain"/>
</dbReference>